<evidence type="ECO:0000256" key="2">
    <source>
        <dbReference type="ARBA" id="ARBA00004236"/>
    </source>
</evidence>
<protein>
    <submittedName>
        <fullName evidence="17">Penicillin-binding protein 2</fullName>
    </submittedName>
</protein>
<keyword evidence="3" id="KW-1003">Cell membrane</keyword>
<evidence type="ECO:0000256" key="4">
    <source>
        <dbReference type="ARBA" id="ARBA00022519"/>
    </source>
</evidence>
<keyword evidence="13" id="KW-0961">Cell wall biogenesis/degradation</keyword>
<dbReference type="RefSeq" id="WP_183719216.1">
    <property type="nucleotide sequence ID" value="NZ_JACHGO010000004.1"/>
</dbReference>
<evidence type="ECO:0000313" key="17">
    <source>
        <dbReference type="EMBL" id="MBB5143592.1"/>
    </source>
</evidence>
<dbReference type="Proteomes" id="UP000539075">
    <property type="component" value="Unassembled WGS sequence"/>
</dbReference>
<dbReference type="GO" id="GO:0009002">
    <property type="term" value="F:serine-type D-Ala-D-Ala carboxypeptidase activity"/>
    <property type="evidence" value="ECO:0007669"/>
    <property type="project" value="InterPro"/>
</dbReference>
<dbReference type="InterPro" id="IPR005311">
    <property type="entry name" value="PBP_dimer"/>
</dbReference>
<dbReference type="InterPro" id="IPR017790">
    <property type="entry name" value="Penicillin-binding_protein_2"/>
</dbReference>
<proteinExistence type="predicted"/>
<organism evidence="17 18">
    <name type="scientific">Desulfovibrio intestinalis</name>
    <dbReference type="NCBI Taxonomy" id="58621"/>
    <lineage>
        <taxon>Bacteria</taxon>
        <taxon>Pseudomonadati</taxon>
        <taxon>Thermodesulfobacteriota</taxon>
        <taxon>Desulfovibrionia</taxon>
        <taxon>Desulfovibrionales</taxon>
        <taxon>Desulfovibrionaceae</taxon>
        <taxon>Desulfovibrio</taxon>
    </lineage>
</organism>
<dbReference type="SUPFAM" id="SSF56519">
    <property type="entry name" value="Penicillin binding protein dimerisation domain"/>
    <property type="match status" value="1"/>
</dbReference>
<evidence type="ECO:0000256" key="13">
    <source>
        <dbReference type="ARBA" id="ARBA00023316"/>
    </source>
</evidence>
<feature type="transmembrane region" description="Helical" evidence="14">
    <location>
        <begin position="41"/>
        <end position="61"/>
    </location>
</feature>
<keyword evidence="8" id="KW-0378">Hydrolase</keyword>
<dbReference type="Gene3D" id="3.90.1310.10">
    <property type="entry name" value="Penicillin-binding protein 2a (Domain 2)"/>
    <property type="match status" value="1"/>
</dbReference>
<dbReference type="Pfam" id="PF03717">
    <property type="entry name" value="PBP_dimer"/>
    <property type="match status" value="1"/>
</dbReference>
<evidence type="ECO:0000256" key="5">
    <source>
        <dbReference type="ARBA" id="ARBA00022645"/>
    </source>
</evidence>
<feature type="domain" description="Penicillin-binding protein dimerisation" evidence="16">
    <location>
        <begin position="84"/>
        <end position="252"/>
    </location>
</feature>
<evidence type="ECO:0000256" key="9">
    <source>
        <dbReference type="ARBA" id="ARBA00022960"/>
    </source>
</evidence>
<comment type="caution">
    <text evidence="17">The sequence shown here is derived from an EMBL/GenBank/DDBJ whole genome shotgun (WGS) entry which is preliminary data.</text>
</comment>
<dbReference type="AlphaFoldDB" id="A0A7W8C375"/>
<dbReference type="EMBL" id="JACHGO010000004">
    <property type="protein sequence ID" value="MBB5143592.1"/>
    <property type="molecule type" value="Genomic_DNA"/>
</dbReference>
<dbReference type="GO" id="GO:0005886">
    <property type="term" value="C:plasma membrane"/>
    <property type="evidence" value="ECO:0007669"/>
    <property type="project" value="UniProtKB-SubCell"/>
</dbReference>
<name>A0A7W8C375_9BACT</name>
<dbReference type="PANTHER" id="PTHR30627">
    <property type="entry name" value="PEPTIDOGLYCAN D,D-TRANSPEPTIDASE"/>
    <property type="match status" value="1"/>
</dbReference>
<evidence type="ECO:0000256" key="10">
    <source>
        <dbReference type="ARBA" id="ARBA00022984"/>
    </source>
</evidence>
<evidence type="ECO:0000256" key="14">
    <source>
        <dbReference type="SAM" id="Phobius"/>
    </source>
</evidence>
<dbReference type="InterPro" id="IPR012338">
    <property type="entry name" value="Beta-lactam/transpept-like"/>
</dbReference>
<dbReference type="GO" id="GO:0006508">
    <property type="term" value="P:proteolysis"/>
    <property type="evidence" value="ECO:0007669"/>
    <property type="project" value="UniProtKB-KW"/>
</dbReference>
<dbReference type="NCBIfam" id="TIGR03423">
    <property type="entry name" value="pbp2_mrdA"/>
    <property type="match status" value="1"/>
</dbReference>
<accession>A0A7W8C375</accession>
<dbReference type="GO" id="GO:0009252">
    <property type="term" value="P:peptidoglycan biosynthetic process"/>
    <property type="evidence" value="ECO:0007669"/>
    <property type="project" value="UniProtKB-KW"/>
</dbReference>
<evidence type="ECO:0000256" key="12">
    <source>
        <dbReference type="ARBA" id="ARBA00023136"/>
    </source>
</evidence>
<reference evidence="17 18" key="1">
    <citation type="submission" date="2020-08" db="EMBL/GenBank/DDBJ databases">
        <title>Genomic Encyclopedia of Type Strains, Phase IV (KMG-IV): sequencing the most valuable type-strain genomes for metagenomic binning, comparative biology and taxonomic classification.</title>
        <authorList>
            <person name="Goeker M."/>
        </authorList>
    </citation>
    <scope>NUCLEOTIDE SEQUENCE [LARGE SCALE GENOMIC DNA]</scope>
    <source>
        <strain evidence="17 18">DSM 11275</strain>
    </source>
</reference>
<evidence type="ECO:0000313" key="18">
    <source>
        <dbReference type="Proteomes" id="UP000539075"/>
    </source>
</evidence>
<keyword evidence="5" id="KW-0121">Carboxypeptidase</keyword>
<dbReference type="Gene3D" id="3.30.1390.30">
    <property type="entry name" value="Penicillin-binding protein 2a, domain 3"/>
    <property type="match status" value="1"/>
</dbReference>
<keyword evidence="4" id="KW-0997">Cell inner membrane</keyword>
<dbReference type="GO" id="GO:0071555">
    <property type="term" value="P:cell wall organization"/>
    <property type="evidence" value="ECO:0007669"/>
    <property type="project" value="UniProtKB-KW"/>
</dbReference>
<dbReference type="InterPro" id="IPR001460">
    <property type="entry name" value="PCN-bd_Tpept"/>
</dbReference>
<dbReference type="GO" id="GO:0008658">
    <property type="term" value="F:penicillin binding"/>
    <property type="evidence" value="ECO:0007669"/>
    <property type="project" value="InterPro"/>
</dbReference>
<evidence type="ECO:0000259" key="16">
    <source>
        <dbReference type="Pfam" id="PF03717"/>
    </source>
</evidence>
<keyword evidence="12 14" id="KW-0472">Membrane</keyword>
<dbReference type="InterPro" id="IPR050515">
    <property type="entry name" value="Beta-lactam/transpept"/>
</dbReference>
<dbReference type="SUPFAM" id="SSF56601">
    <property type="entry name" value="beta-lactamase/transpeptidase-like"/>
    <property type="match status" value="1"/>
</dbReference>
<evidence type="ECO:0000256" key="1">
    <source>
        <dbReference type="ARBA" id="ARBA00004167"/>
    </source>
</evidence>
<comment type="subcellular location">
    <subcellularLocation>
        <location evidence="2">Cell membrane</location>
    </subcellularLocation>
    <subcellularLocation>
        <location evidence="1">Membrane</location>
        <topology evidence="1">Single-pass membrane protein</topology>
    </subcellularLocation>
</comment>
<gene>
    <name evidence="17" type="ORF">HNQ38_001689</name>
</gene>
<evidence type="ECO:0000256" key="7">
    <source>
        <dbReference type="ARBA" id="ARBA00022692"/>
    </source>
</evidence>
<keyword evidence="10" id="KW-0573">Peptidoglycan synthesis</keyword>
<dbReference type="PANTHER" id="PTHR30627:SF2">
    <property type="entry name" value="PEPTIDOGLYCAN D,D-TRANSPEPTIDASE MRDA"/>
    <property type="match status" value="1"/>
</dbReference>
<evidence type="ECO:0000256" key="11">
    <source>
        <dbReference type="ARBA" id="ARBA00022989"/>
    </source>
</evidence>
<evidence type="ECO:0000256" key="3">
    <source>
        <dbReference type="ARBA" id="ARBA00022475"/>
    </source>
</evidence>
<dbReference type="GO" id="GO:0071972">
    <property type="term" value="F:peptidoglycan L,D-transpeptidase activity"/>
    <property type="evidence" value="ECO:0007669"/>
    <property type="project" value="TreeGrafter"/>
</dbReference>
<keyword evidence="9" id="KW-0133">Cell shape</keyword>
<dbReference type="InterPro" id="IPR036138">
    <property type="entry name" value="PBP_dimer_sf"/>
</dbReference>
<keyword evidence="6" id="KW-0645">Protease</keyword>
<keyword evidence="7 14" id="KW-0812">Transmembrane</keyword>
<feature type="domain" description="Penicillin-binding protein transpeptidase" evidence="15">
    <location>
        <begin position="286"/>
        <end position="611"/>
    </location>
</feature>
<dbReference type="GO" id="GO:0008360">
    <property type="term" value="P:regulation of cell shape"/>
    <property type="evidence" value="ECO:0007669"/>
    <property type="project" value="UniProtKB-KW"/>
</dbReference>
<dbReference type="Gene3D" id="3.40.710.10">
    <property type="entry name" value="DD-peptidase/beta-lactamase superfamily"/>
    <property type="match status" value="1"/>
</dbReference>
<evidence type="ECO:0000256" key="8">
    <source>
        <dbReference type="ARBA" id="ARBA00022801"/>
    </source>
</evidence>
<sequence length="638" mass="70815">MFRKAKKSLLGAGEKPARKGIRSWLKIQVESEGYQPPRGGVILLQVLVGLLFFVFVVRFWYLQMHRGADFAQQAQNNRLRIERIFAPRGRIMDDQGKVLADNRTAYGLSLVREDCPDIPATLAQISAWSGIPLPQIWDKFRQDRFKVKSFEPLLMITDIDFDLVARIESEIYAWPGLEIVVRTKRSYPEKDLFAHVLGYVAEANEQEMAADSALAMGDLVGKQGLELELEKQLRGRKGLYDVEVDAHSRVLGKFLREEPRGGKEIRLSLDRDLQEAAWNALGGEAGCVVVMEPDTGKLRALVTSPAYDNNLFAAGISQRDWDALRTNSRYPLQNRVIQSVYPPGSVWKLVVAAMLLERGVNPRESVQCTGQVKLGNQIFRCWKRGGHGAQDMQSALINSCDVYFYQMGERMGIDKLEEFAKASGFGRPTGIDLPHEKSGLVPSKEWKRRRFGRPWVRGETYNVSIGQGYTLVTPVQMAVFVSGLLNGGELLKPQLLDDAQREVKGRIPAKASTLNFVVEAMRKTAGGGTARVVGRKDADMGGKTGTAQVVKLKMAANDRRLRTHEMEYAQRDHAWITTWGVKDGKSYVVVVMVEHGGGGSSVAGPVARKVYDHLFGPDPNAPAAPVVQAPASPGERAD</sequence>
<keyword evidence="11 14" id="KW-1133">Transmembrane helix</keyword>
<keyword evidence="18" id="KW-1185">Reference proteome</keyword>
<evidence type="ECO:0000256" key="6">
    <source>
        <dbReference type="ARBA" id="ARBA00022670"/>
    </source>
</evidence>
<evidence type="ECO:0000259" key="15">
    <source>
        <dbReference type="Pfam" id="PF00905"/>
    </source>
</evidence>
<dbReference type="Pfam" id="PF00905">
    <property type="entry name" value="Transpeptidase"/>
    <property type="match status" value="1"/>
</dbReference>